<evidence type="ECO:0000256" key="1">
    <source>
        <dbReference type="SAM" id="MobiDB-lite"/>
    </source>
</evidence>
<dbReference type="Proteomes" id="UP000712600">
    <property type="component" value="Unassembled WGS sequence"/>
</dbReference>
<feature type="compositionally biased region" description="Basic and acidic residues" evidence="1">
    <location>
        <begin position="147"/>
        <end position="159"/>
    </location>
</feature>
<feature type="compositionally biased region" description="Basic and acidic residues" evidence="1">
    <location>
        <begin position="121"/>
        <end position="133"/>
    </location>
</feature>
<accession>A0A8S9SFK7</accession>
<sequence>MPSTNYLKATDTYPNQPRTSSNQNLNDKDSRNPSPRNPEGLREKNRLRNPTRQAWNIAGRPSGQNPSETSHAEKRNSESPPPNAKGSEVNEVEHVDLDPGDVSNDTEEDADRHPRRTRSRSARESSPFDKPMTEEEENLYWVEQEELTEKQTEITRSKR</sequence>
<evidence type="ECO:0000313" key="2">
    <source>
        <dbReference type="EMBL" id="KAF3598783.1"/>
    </source>
</evidence>
<protein>
    <submittedName>
        <fullName evidence="2">Uncharacterized protein</fullName>
    </submittedName>
</protein>
<gene>
    <name evidence="2" type="ORF">F2Q69_00037775</name>
</gene>
<feature type="compositionally biased region" description="Acidic residues" evidence="1">
    <location>
        <begin position="134"/>
        <end position="146"/>
    </location>
</feature>
<dbReference type="EMBL" id="QGKX02000004">
    <property type="protein sequence ID" value="KAF3598783.1"/>
    <property type="molecule type" value="Genomic_DNA"/>
</dbReference>
<comment type="caution">
    <text evidence="2">The sequence shown here is derived from an EMBL/GenBank/DDBJ whole genome shotgun (WGS) entry which is preliminary data.</text>
</comment>
<reference evidence="2" key="1">
    <citation type="submission" date="2019-12" db="EMBL/GenBank/DDBJ databases">
        <title>Genome sequencing and annotation of Brassica cretica.</title>
        <authorList>
            <person name="Studholme D.J."/>
            <person name="Sarris P."/>
        </authorList>
    </citation>
    <scope>NUCLEOTIDE SEQUENCE</scope>
    <source>
        <strain evidence="2">PFS-109/04</strain>
        <tissue evidence="2">Leaf</tissue>
    </source>
</reference>
<evidence type="ECO:0000313" key="3">
    <source>
        <dbReference type="Proteomes" id="UP000712600"/>
    </source>
</evidence>
<name>A0A8S9SFK7_BRACR</name>
<feature type="region of interest" description="Disordered" evidence="1">
    <location>
        <begin position="1"/>
        <end position="159"/>
    </location>
</feature>
<dbReference type="AlphaFoldDB" id="A0A8S9SFK7"/>
<feature type="compositionally biased region" description="Polar residues" evidence="1">
    <location>
        <begin position="1"/>
        <end position="25"/>
    </location>
</feature>
<proteinExistence type="predicted"/>
<organism evidence="2 3">
    <name type="scientific">Brassica cretica</name>
    <name type="common">Mustard</name>
    <dbReference type="NCBI Taxonomy" id="69181"/>
    <lineage>
        <taxon>Eukaryota</taxon>
        <taxon>Viridiplantae</taxon>
        <taxon>Streptophyta</taxon>
        <taxon>Embryophyta</taxon>
        <taxon>Tracheophyta</taxon>
        <taxon>Spermatophyta</taxon>
        <taxon>Magnoliopsida</taxon>
        <taxon>eudicotyledons</taxon>
        <taxon>Gunneridae</taxon>
        <taxon>Pentapetalae</taxon>
        <taxon>rosids</taxon>
        <taxon>malvids</taxon>
        <taxon>Brassicales</taxon>
        <taxon>Brassicaceae</taxon>
        <taxon>Brassiceae</taxon>
        <taxon>Brassica</taxon>
    </lineage>
</organism>